<dbReference type="SUPFAM" id="SSF117281">
    <property type="entry name" value="Kelch motif"/>
    <property type="match status" value="2"/>
</dbReference>
<name>A0A4S8N4W4_9ACTN</name>
<evidence type="ECO:0000313" key="3">
    <source>
        <dbReference type="Proteomes" id="UP000307087"/>
    </source>
</evidence>
<reference evidence="2 3" key="1">
    <citation type="journal article" date="2009" name="Int. J. Syst. Evol. Microbiol.">
        <title>Nocardioides caeni sp. nov., isolated from wastewater.</title>
        <authorList>
            <person name="Yoon J.H."/>
            <person name="Kang S.J."/>
            <person name="Park S."/>
            <person name="Kim W."/>
            <person name="Oh T.K."/>
        </authorList>
    </citation>
    <scope>NUCLEOTIDE SEQUENCE [LARGE SCALE GENOMIC DNA]</scope>
    <source>
        <strain evidence="2 3">DSM 23134</strain>
    </source>
</reference>
<comment type="caution">
    <text evidence="2">The sequence shown here is derived from an EMBL/GenBank/DDBJ whole genome shotgun (WGS) entry which is preliminary data.</text>
</comment>
<evidence type="ECO:0000313" key="2">
    <source>
        <dbReference type="EMBL" id="THV11187.1"/>
    </source>
</evidence>
<evidence type="ECO:0000256" key="1">
    <source>
        <dbReference type="SAM" id="SignalP"/>
    </source>
</evidence>
<organism evidence="2 3">
    <name type="scientific">Nocardioides caeni</name>
    <dbReference type="NCBI Taxonomy" id="574700"/>
    <lineage>
        <taxon>Bacteria</taxon>
        <taxon>Bacillati</taxon>
        <taxon>Actinomycetota</taxon>
        <taxon>Actinomycetes</taxon>
        <taxon>Propionibacteriales</taxon>
        <taxon>Nocardioidaceae</taxon>
        <taxon>Nocardioides</taxon>
    </lineage>
</organism>
<protein>
    <recommendedName>
        <fullName evidence="4">Galactose oxidase</fullName>
    </recommendedName>
</protein>
<dbReference type="InterPro" id="IPR015915">
    <property type="entry name" value="Kelch-typ_b-propeller"/>
</dbReference>
<evidence type="ECO:0008006" key="4">
    <source>
        <dbReference type="Google" id="ProtNLM"/>
    </source>
</evidence>
<dbReference type="AlphaFoldDB" id="A0A4S8N4W4"/>
<dbReference type="EMBL" id="STGW01000008">
    <property type="protein sequence ID" value="THV11187.1"/>
    <property type="molecule type" value="Genomic_DNA"/>
</dbReference>
<keyword evidence="1" id="KW-0732">Signal</keyword>
<accession>A0A4S8N4W4</accession>
<keyword evidence="3" id="KW-1185">Reference proteome</keyword>
<dbReference type="PROSITE" id="PS51257">
    <property type="entry name" value="PROKAR_LIPOPROTEIN"/>
    <property type="match status" value="1"/>
</dbReference>
<sequence length="373" mass="39594">MVRRLLLSLPALLLVGCGAHPADDPVDRASGSTPLPSTDGWQPIAESPLGGRANAVAVWTGEELVVAGGEAQPVCPPAADCASAGRSSNAAAAYDPETDTWRELPPAPRAFASGLGVWLGSRALFVTSRSATFLLDPANGVWSRGPRVPGYVDGGGLVPAGDDVVRFSYSSRGDGPTDHRFDTATGTWVTLPADPFGESYDRSMAWLDGRLWLLSMDVEHHFDAHEGSPSRLAVLEDGHWRVVDAETPDMTQQQWLVPQGDLLVAAENRDPAARNWAYDPTADTWHELASGEPGNGECRLGAASAGPSWITAGDRLVSSQPADALEVPSCPGHEYYHLVAWAGDRLILWGGVPSVTSSEPTGDGLVWVPRQPR</sequence>
<proteinExistence type="predicted"/>
<dbReference type="Gene3D" id="2.120.10.80">
    <property type="entry name" value="Kelch-type beta propeller"/>
    <property type="match status" value="2"/>
</dbReference>
<dbReference type="Proteomes" id="UP000307087">
    <property type="component" value="Unassembled WGS sequence"/>
</dbReference>
<feature type="chain" id="PRO_5038377522" description="Galactose oxidase" evidence="1">
    <location>
        <begin position="23"/>
        <end position="373"/>
    </location>
</feature>
<gene>
    <name evidence="2" type="ORF">E9934_12910</name>
</gene>
<feature type="signal peptide" evidence="1">
    <location>
        <begin position="1"/>
        <end position="22"/>
    </location>
</feature>